<dbReference type="Gene3D" id="1.10.530.10">
    <property type="match status" value="1"/>
</dbReference>
<name>A0A0F8X936_9ZZZZ</name>
<dbReference type="Pfam" id="PF01464">
    <property type="entry name" value="SLT"/>
    <property type="match status" value="1"/>
</dbReference>
<reference evidence="2" key="1">
    <citation type="journal article" date="2015" name="Nature">
        <title>Complex archaea that bridge the gap between prokaryotes and eukaryotes.</title>
        <authorList>
            <person name="Spang A."/>
            <person name="Saw J.H."/>
            <person name="Jorgensen S.L."/>
            <person name="Zaremba-Niedzwiedzka K."/>
            <person name="Martijn J."/>
            <person name="Lind A.E."/>
            <person name="van Eijk R."/>
            <person name="Schleper C."/>
            <person name="Guy L."/>
            <person name="Ettema T.J."/>
        </authorList>
    </citation>
    <scope>NUCLEOTIDE SEQUENCE</scope>
</reference>
<evidence type="ECO:0000313" key="2">
    <source>
        <dbReference type="EMBL" id="KKK65642.1"/>
    </source>
</evidence>
<dbReference type="InterPro" id="IPR008258">
    <property type="entry name" value="Transglycosylase_SLT_dom_1"/>
</dbReference>
<feature type="non-terminal residue" evidence="2">
    <location>
        <position position="1"/>
    </location>
</feature>
<gene>
    <name evidence="2" type="ORF">LCGC14_2972060</name>
</gene>
<feature type="domain" description="Transglycosylase SLT" evidence="1">
    <location>
        <begin position="6"/>
        <end position="63"/>
    </location>
</feature>
<dbReference type="EMBL" id="LAZR01060449">
    <property type="protein sequence ID" value="KKK65642.1"/>
    <property type="molecule type" value="Genomic_DNA"/>
</dbReference>
<organism evidence="2">
    <name type="scientific">marine sediment metagenome</name>
    <dbReference type="NCBI Taxonomy" id="412755"/>
    <lineage>
        <taxon>unclassified sequences</taxon>
        <taxon>metagenomes</taxon>
        <taxon>ecological metagenomes</taxon>
    </lineage>
</organism>
<dbReference type="SUPFAM" id="SSF53955">
    <property type="entry name" value="Lysozyme-like"/>
    <property type="match status" value="1"/>
</dbReference>
<dbReference type="InterPro" id="IPR023346">
    <property type="entry name" value="Lysozyme-like_dom_sf"/>
</dbReference>
<protein>
    <recommendedName>
        <fullName evidence="1">Transglycosylase SLT domain-containing protein</fullName>
    </recommendedName>
</protein>
<proteinExistence type="predicted"/>
<sequence>SWDCDTALRVAWCESEWREDAVSAYGHRGIYQIAPVHIPRIEAMGYTWDDMLLAGPNVAVAYALWLEQGWSPWICR</sequence>
<comment type="caution">
    <text evidence="2">The sequence shown here is derived from an EMBL/GenBank/DDBJ whole genome shotgun (WGS) entry which is preliminary data.</text>
</comment>
<evidence type="ECO:0000259" key="1">
    <source>
        <dbReference type="Pfam" id="PF01464"/>
    </source>
</evidence>
<accession>A0A0F8X936</accession>
<dbReference type="AlphaFoldDB" id="A0A0F8X936"/>